<dbReference type="EMBL" id="LR797812">
    <property type="protein sequence ID" value="CAB4240566.1"/>
    <property type="molecule type" value="Genomic_DNA"/>
</dbReference>
<feature type="compositionally biased region" description="Basic and acidic residues" evidence="1">
    <location>
        <begin position="342"/>
        <end position="361"/>
    </location>
</feature>
<feature type="region of interest" description="Disordered" evidence="1">
    <location>
        <begin position="1538"/>
        <end position="1574"/>
    </location>
</feature>
<protein>
    <recommendedName>
        <fullName evidence="3">Large polyvalent protein associated domain-containing protein</fullName>
    </recommendedName>
</protein>
<reference evidence="2" key="1">
    <citation type="submission" date="2020-05" db="EMBL/GenBank/DDBJ databases">
        <authorList>
            <person name="Chiriac C."/>
            <person name="Salcher M."/>
            <person name="Ghai R."/>
            <person name="Kavagutti S V."/>
        </authorList>
    </citation>
    <scope>NUCLEOTIDE SEQUENCE</scope>
</reference>
<evidence type="ECO:0008006" key="3">
    <source>
        <dbReference type="Google" id="ProtNLM"/>
    </source>
</evidence>
<accession>A0A6J5T7E8</accession>
<feature type="region of interest" description="Disordered" evidence="1">
    <location>
        <begin position="326"/>
        <end position="361"/>
    </location>
</feature>
<proteinExistence type="predicted"/>
<sequence>MATFGQDDEVVSKPAAAPVAAKSSWGQGDEVVKQPVVGSRWHNIGRTAVETAPSAAAGLAGFGAGMAAVAPVAAGAGALSGPFAPVTAGVIELAGGLGGALVASGAAQAVTDMMHKAFAPDDYKQRQIEKQQRPYGTFAAATLANLAGMSPKTAPEVAGKLLSKPIVQRGTSAALTGSIEAGSQLASDGKIDPIKVAGSAAAGAVMPGFNPAGKKLFEAGQAVGNKVSGAASTKPATDKPSSDLPPKPTQSSTPEEKAAFVKRMDEIKAQRDSVAPLEQAAIRNTETGNIELMGPKHDQARKDAIKGDPTYEEGFVDSRGNFHERQAAVDQAKRSGQLPQDHVLESPDGERPGLHSGDLRKVGDPRFAVTEDQPAGVPKPPSTEPITRAEHFKNVADLEFKLYLEEGKVEADGHLLSPEELTAKNKELDALRTEIADARKNAPEAVVADKRNLTNVELHEVLAGSKTVGEGLQALIDGGYGSKGQRWLAKKLNSFKVVTDTTLQLDYNNRLRPPEGSVKGKEWLGLYDPASREVHLYEPANVATLLHEAVHAASLDFLRAGTSKAAKQIVALYEHVKSVTPQDVWESHYGSTNPEEFLSEAYTDTRFVNFLKKTPGLKDVESGNAWAGFKRIIENYFGASDKATVTALDQVLEHGSRLMDMNRTTKADVTSSKVAASSNNKQEVLYHSSSSKIDFSNPDKPIYLSSSEGYSKRFDPQGTGETKAYTANLTNPYRTNVHGEIDGLTTSVINDLKAQGYDGVIFEGTGGPSQTLVFSAKSLTEMPAKKFGPVDAPQTNPRDVKSLEEFEQIAADIYEKHGEVEAVKFYEGYKEYQKTWLEPIAETEKFVGINLRNKAANERIIHNDMADMRNAVPDPARREAIAEAVDSGDLSSLNLEERAVAQKYSDLVRNIGERAVEKGVVKGLLEDYVTHIIDWAGAPKGAREELINALFGKGSSGNMAGMTTESKFGKSRSFKTFADLQGFIDEANARIAAAGKSDFRLQIKTKDIAEIYKEYATSMEKAIENKNLVENLKQVRNVLGETLIREVTKDSPMPPGWKMMDTPQFAGEAAHPDLEPALKFVFDAGPKDLMKALGMISQVTKRMNVIGSFFHAKSMMEVMSSAQIPLWTPIKEALVLPLVEKAVKGLTGKELQLSAISKAVEQYRKGGVGENVDKWIREAGLQLEVPEDVSQGVLSSLGKFGDSMIGKYGPKTRVLEKSLSTVEKYTLGLFDKYTWDYLHTGGKIMVADAYLDKARIAAAKEGKPFDETQQRKEIAKFVNNSFGGLNWFDAATQTQNEFAKRMAMAAYSPEGRRGLQVALFAPDWTLSTLRAFTDALPKSLNPTKWHPVEGVKGMMTPTTSSDYARLYQFKTALTYLTVINAINMMTANRPVWENKDPSRIEWPDGTSMQAMKHAMEPYHWIADPDKTFASKLGFIPKALWVGMAGTEYASPQAQKIVPDKMTGNATVDNYLSRAKVIAQSALPFQAQAAAGAPQGEGVKRALLGTAGFPMYGSTAEQKKVARAERELRTKENAWEYRDKEIQAGRKEWTSKHAREQKTLERERKKLELNKAKQQ</sequence>
<feature type="region of interest" description="Disordered" evidence="1">
    <location>
        <begin position="228"/>
        <end position="257"/>
    </location>
</feature>
<evidence type="ECO:0000256" key="1">
    <source>
        <dbReference type="SAM" id="MobiDB-lite"/>
    </source>
</evidence>
<evidence type="ECO:0000313" key="2">
    <source>
        <dbReference type="EMBL" id="CAB4240566.1"/>
    </source>
</evidence>
<organism evidence="2">
    <name type="scientific">uncultured Caudovirales phage</name>
    <dbReference type="NCBI Taxonomy" id="2100421"/>
    <lineage>
        <taxon>Viruses</taxon>
        <taxon>Duplodnaviria</taxon>
        <taxon>Heunggongvirae</taxon>
        <taxon>Uroviricota</taxon>
        <taxon>Caudoviricetes</taxon>
        <taxon>Peduoviridae</taxon>
        <taxon>Maltschvirus</taxon>
        <taxon>Maltschvirus maltsch</taxon>
    </lineage>
</organism>
<gene>
    <name evidence="2" type="ORF">UFOVP38_11</name>
</gene>
<name>A0A6J5T7E8_9CAUD</name>